<name>A0A6V7PEU1_ANACO</name>
<evidence type="ECO:0008006" key="2">
    <source>
        <dbReference type="Google" id="ProtNLM"/>
    </source>
</evidence>
<reference evidence="1" key="1">
    <citation type="submission" date="2020-07" db="EMBL/GenBank/DDBJ databases">
        <authorList>
            <person name="Lin J."/>
        </authorList>
    </citation>
    <scope>NUCLEOTIDE SEQUENCE</scope>
</reference>
<gene>
    <name evidence="1" type="ORF">CB5_LOCUS12613</name>
</gene>
<evidence type="ECO:0000313" key="1">
    <source>
        <dbReference type="EMBL" id="CAD1829402.1"/>
    </source>
</evidence>
<protein>
    <recommendedName>
        <fullName evidence="2">Pentatricopeptide repeat-containing protein</fullName>
    </recommendedName>
</protein>
<organism evidence="1">
    <name type="scientific">Ananas comosus var. bracteatus</name>
    <name type="common">red pineapple</name>
    <dbReference type="NCBI Taxonomy" id="296719"/>
    <lineage>
        <taxon>Eukaryota</taxon>
        <taxon>Viridiplantae</taxon>
        <taxon>Streptophyta</taxon>
        <taxon>Embryophyta</taxon>
        <taxon>Tracheophyta</taxon>
        <taxon>Spermatophyta</taxon>
        <taxon>Magnoliopsida</taxon>
        <taxon>Liliopsida</taxon>
        <taxon>Poales</taxon>
        <taxon>Bromeliaceae</taxon>
        <taxon>Bromelioideae</taxon>
        <taxon>Ananas</taxon>
    </lineage>
</organism>
<dbReference type="AlphaFoldDB" id="A0A6V7PEU1"/>
<dbReference type="EMBL" id="LR862147">
    <property type="protein sequence ID" value="CAD1829402.1"/>
    <property type="molecule type" value="Genomic_DNA"/>
</dbReference>
<sequence>MRLRGVSKEPGCSWVELQNRVHVFVVGDQHHPYMEDINTQVRRLTKHMNDEGYRPASRYFGDDLELDMGFHKNGHRIDSISGYSQSSLMAASHSPIPSSLCNIPVKLDRSNYYFGKSIMIHLSSRHTDS</sequence>
<proteinExistence type="predicted"/>
<accession>A0A6V7PEU1</accession>